<comment type="caution">
    <text evidence="1">The sequence shown here is derived from an EMBL/GenBank/DDBJ whole genome shotgun (WGS) entry which is preliminary data.</text>
</comment>
<gene>
    <name evidence="1" type="ORF">L195_g035575</name>
</gene>
<protein>
    <submittedName>
        <fullName evidence="1">tRNA (Guanine(37)-N1)-methyltransferase 1-like protein</fullName>
    </submittedName>
</protein>
<accession>A0A2K3LM39</accession>
<dbReference type="GO" id="GO:0032259">
    <property type="term" value="P:methylation"/>
    <property type="evidence" value="ECO:0007669"/>
    <property type="project" value="UniProtKB-KW"/>
</dbReference>
<dbReference type="AlphaFoldDB" id="A0A2K3LM39"/>
<keyword evidence="1" id="KW-0489">Methyltransferase</keyword>
<keyword evidence="1" id="KW-0808">Transferase</keyword>
<dbReference type="GO" id="GO:0008168">
    <property type="term" value="F:methyltransferase activity"/>
    <property type="evidence" value="ECO:0007669"/>
    <property type="project" value="UniProtKB-KW"/>
</dbReference>
<evidence type="ECO:0000313" key="1">
    <source>
        <dbReference type="EMBL" id="PNX79589.1"/>
    </source>
</evidence>
<sequence length="264" mass="30095">MMSKLFLKPQLHILPIPSKFIFSHTFNKPSILPLFPITFSTTTSFSYGPSLHKSTNHHHQNDDVDILNEQTFTRVFNLAALRVPSAKCSTLENRLRGHLLNWPRIRNIARVPGDEIDPNIAPLLGQQIHAEDDDKGKSDEENGDVLISSSVLYRDKLAKTFNTRGYVNFRNLAKISRPKRNKKNEKEGEFVEVEGNKRVGKNGYVEVEVVEEENGVDEGLRKLIGEEFVNSSKWRGSTRLLLLDERYKNCGVEELPEAIKVPFL</sequence>
<dbReference type="Proteomes" id="UP000236291">
    <property type="component" value="Unassembled WGS sequence"/>
</dbReference>
<reference evidence="1 2" key="2">
    <citation type="journal article" date="2017" name="Front. Plant Sci.">
        <title>Gene Classification and Mining of Molecular Markers Useful in Red Clover (Trifolium pratense) Breeding.</title>
        <authorList>
            <person name="Istvanek J."/>
            <person name="Dluhosova J."/>
            <person name="Dluhos P."/>
            <person name="Patkova L."/>
            <person name="Nedelnik J."/>
            <person name="Repkova J."/>
        </authorList>
    </citation>
    <scope>NUCLEOTIDE SEQUENCE [LARGE SCALE GENOMIC DNA]</scope>
    <source>
        <strain evidence="2">cv. Tatra</strain>
        <tissue evidence="1">Young leaves</tissue>
    </source>
</reference>
<reference evidence="1 2" key="1">
    <citation type="journal article" date="2014" name="Am. J. Bot.">
        <title>Genome assembly and annotation for red clover (Trifolium pratense; Fabaceae).</title>
        <authorList>
            <person name="Istvanek J."/>
            <person name="Jaros M."/>
            <person name="Krenek A."/>
            <person name="Repkova J."/>
        </authorList>
    </citation>
    <scope>NUCLEOTIDE SEQUENCE [LARGE SCALE GENOMIC DNA]</scope>
    <source>
        <strain evidence="2">cv. Tatra</strain>
        <tissue evidence="1">Young leaves</tissue>
    </source>
</reference>
<name>A0A2K3LM39_TRIPR</name>
<dbReference type="EMBL" id="ASHM01036260">
    <property type="protein sequence ID" value="PNX79589.1"/>
    <property type="molecule type" value="Genomic_DNA"/>
</dbReference>
<proteinExistence type="predicted"/>
<dbReference type="STRING" id="57577.A0A2K3LM39"/>
<evidence type="ECO:0000313" key="2">
    <source>
        <dbReference type="Proteomes" id="UP000236291"/>
    </source>
</evidence>
<organism evidence="1 2">
    <name type="scientific">Trifolium pratense</name>
    <name type="common">Red clover</name>
    <dbReference type="NCBI Taxonomy" id="57577"/>
    <lineage>
        <taxon>Eukaryota</taxon>
        <taxon>Viridiplantae</taxon>
        <taxon>Streptophyta</taxon>
        <taxon>Embryophyta</taxon>
        <taxon>Tracheophyta</taxon>
        <taxon>Spermatophyta</taxon>
        <taxon>Magnoliopsida</taxon>
        <taxon>eudicotyledons</taxon>
        <taxon>Gunneridae</taxon>
        <taxon>Pentapetalae</taxon>
        <taxon>rosids</taxon>
        <taxon>fabids</taxon>
        <taxon>Fabales</taxon>
        <taxon>Fabaceae</taxon>
        <taxon>Papilionoideae</taxon>
        <taxon>50 kb inversion clade</taxon>
        <taxon>NPAAA clade</taxon>
        <taxon>Hologalegina</taxon>
        <taxon>IRL clade</taxon>
        <taxon>Trifolieae</taxon>
        <taxon>Trifolium</taxon>
    </lineage>
</organism>